<dbReference type="EMBL" id="MVGT01004287">
    <property type="protein sequence ID" value="OVA00808.1"/>
    <property type="molecule type" value="Genomic_DNA"/>
</dbReference>
<evidence type="ECO:0000313" key="2">
    <source>
        <dbReference type="Proteomes" id="UP000195402"/>
    </source>
</evidence>
<dbReference type="STRING" id="56857.A0A200PRL0"/>
<evidence type="ECO:0000313" key="1">
    <source>
        <dbReference type="EMBL" id="OVA00808.1"/>
    </source>
</evidence>
<dbReference type="InParanoid" id="A0A200PRL0"/>
<dbReference type="Proteomes" id="UP000195402">
    <property type="component" value="Unassembled WGS sequence"/>
</dbReference>
<sequence length="268" mass="30324">MASITIEELRSFHSIDRELYSRLVLNLHRDPFQSMQIIALWICLEQVGYPNIILKMLFLTDDAVNSIADEGVHILNCITSEIPPPISTNINVTPLTLDLMNNQEISLQFLYENRLTALSGIMKIVNEVCFKAFEDILWLALGNAAAVPYPTTVIVPEFGESSSFTRSGLNPPTPKNDIDVPQGERTLFITFSRGYPITEREIRNFFVRSYGDCVEAIYMQDITPNEQPMYAHLVLRSASTIAVILHGKERAQFLINGKNLRVRHHGSE</sequence>
<reference evidence="1 2" key="1">
    <citation type="journal article" date="2017" name="Mol. Plant">
        <title>The Genome of Medicinal Plant Macleaya cordata Provides New Insights into Benzylisoquinoline Alkaloids Metabolism.</title>
        <authorList>
            <person name="Liu X."/>
            <person name="Liu Y."/>
            <person name="Huang P."/>
            <person name="Ma Y."/>
            <person name="Qing Z."/>
            <person name="Tang Q."/>
            <person name="Cao H."/>
            <person name="Cheng P."/>
            <person name="Zheng Y."/>
            <person name="Yuan Z."/>
            <person name="Zhou Y."/>
            <person name="Liu J."/>
            <person name="Tang Z."/>
            <person name="Zhuo Y."/>
            <person name="Zhang Y."/>
            <person name="Yu L."/>
            <person name="Huang J."/>
            <person name="Yang P."/>
            <person name="Peng Q."/>
            <person name="Zhang J."/>
            <person name="Jiang W."/>
            <person name="Zhang Z."/>
            <person name="Lin K."/>
            <person name="Ro D.K."/>
            <person name="Chen X."/>
            <person name="Xiong X."/>
            <person name="Shang Y."/>
            <person name="Huang S."/>
            <person name="Zeng J."/>
        </authorList>
    </citation>
    <scope>NUCLEOTIDE SEQUENCE [LARGE SCALE GENOMIC DNA]</scope>
    <source>
        <strain evidence="2">cv. BLH2017</strain>
        <tissue evidence="1">Root</tissue>
    </source>
</reference>
<protein>
    <submittedName>
        <fullName evidence="1">Uncharacterized protein</fullName>
    </submittedName>
</protein>
<gene>
    <name evidence="1" type="ORF">BVC80_9083g116</name>
</gene>
<accession>A0A200PRL0</accession>
<dbReference type="AlphaFoldDB" id="A0A200PRL0"/>
<dbReference type="OMA" id="SHEESCM"/>
<keyword evidence="2" id="KW-1185">Reference proteome</keyword>
<organism evidence="1 2">
    <name type="scientific">Macleaya cordata</name>
    <name type="common">Five-seeded plume-poppy</name>
    <name type="synonym">Bocconia cordata</name>
    <dbReference type="NCBI Taxonomy" id="56857"/>
    <lineage>
        <taxon>Eukaryota</taxon>
        <taxon>Viridiplantae</taxon>
        <taxon>Streptophyta</taxon>
        <taxon>Embryophyta</taxon>
        <taxon>Tracheophyta</taxon>
        <taxon>Spermatophyta</taxon>
        <taxon>Magnoliopsida</taxon>
        <taxon>Ranunculales</taxon>
        <taxon>Papaveraceae</taxon>
        <taxon>Papaveroideae</taxon>
        <taxon>Macleaya</taxon>
    </lineage>
</organism>
<name>A0A200PRL0_MACCD</name>
<proteinExistence type="predicted"/>
<dbReference type="OrthoDB" id="1882251at2759"/>
<dbReference type="PANTHER" id="PTHR33527:SF14">
    <property type="entry name" value="OS07G0274300 PROTEIN"/>
    <property type="match status" value="1"/>
</dbReference>
<comment type="caution">
    <text evidence="1">The sequence shown here is derived from an EMBL/GenBank/DDBJ whole genome shotgun (WGS) entry which is preliminary data.</text>
</comment>
<dbReference type="PANTHER" id="PTHR33527">
    <property type="entry name" value="OS07G0274300 PROTEIN"/>
    <property type="match status" value="1"/>
</dbReference>